<feature type="transmembrane region" description="Helical" evidence="9">
    <location>
        <begin position="89"/>
        <end position="110"/>
    </location>
</feature>
<dbReference type="Pfam" id="PF04290">
    <property type="entry name" value="DctQ"/>
    <property type="match status" value="1"/>
</dbReference>
<name>A0A974W4X5_9NOCA</name>
<evidence type="ECO:0000256" key="7">
    <source>
        <dbReference type="ARBA" id="ARBA00023136"/>
    </source>
</evidence>
<feature type="domain" description="Tripartite ATP-independent periplasmic transporters DctQ component" evidence="10">
    <location>
        <begin position="25"/>
        <end position="151"/>
    </location>
</feature>
<comment type="subcellular location">
    <subcellularLocation>
        <location evidence="1">Cell inner membrane</location>
        <topology evidence="1">Multi-pass membrane protein</topology>
    </subcellularLocation>
</comment>
<dbReference type="RefSeq" id="WP_206007207.1">
    <property type="nucleotide sequence ID" value="NZ_CP070619.1"/>
</dbReference>
<reference evidence="11 12" key="1">
    <citation type="journal article" date="2021" name="Microbiol. Resour. Announc.">
        <title>Complete Genome Sequences of Two Rhodococcus sp. Strains with Large and Linear Chromosomes, Isolated from Apple Rhizosphere.</title>
        <authorList>
            <person name="Benning S."/>
            <person name="Brugnone N."/>
            <person name="Siani R."/>
            <person name="Kublik S."/>
            <person name="Schloter M."/>
            <person name="Rad V."/>
        </authorList>
    </citation>
    <scope>NUCLEOTIDE SEQUENCE [LARGE SCALE GENOMIC DNA]</scope>
    <source>
        <strain evidence="11 12">R79</strain>
    </source>
</reference>
<feature type="transmembrane region" description="Helical" evidence="9">
    <location>
        <begin position="12"/>
        <end position="31"/>
    </location>
</feature>
<evidence type="ECO:0000256" key="1">
    <source>
        <dbReference type="ARBA" id="ARBA00004429"/>
    </source>
</evidence>
<dbReference type="EMBL" id="CP070619">
    <property type="protein sequence ID" value="QSE90785.1"/>
    <property type="molecule type" value="Genomic_DNA"/>
</dbReference>
<dbReference type="InterPro" id="IPR055348">
    <property type="entry name" value="DctQ"/>
</dbReference>
<gene>
    <name evidence="11" type="ORF">JWS13_20220</name>
</gene>
<keyword evidence="2" id="KW-0813">Transport</keyword>
<evidence type="ECO:0000259" key="10">
    <source>
        <dbReference type="Pfam" id="PF04290"/>
    </source>
</evidence>
<keyword evidence="7 9" id="KW-0472">Membrane</keyword>
<evidence type="ECO:0000313" key="11">
    <source>
        <dbReference type="EMBL" id="QSE90785.1"/>
    </source>
</evidence>
<dbReference type="InterPro" id="IPR007387">
    <property type="entry name" value="TRAP_DctQ"/>
</dbReference>
<evidence type="ECO:0000313" key="12">
    <source>
        <dbReference type="Proteomes" id="UP000662986"/>
    </source>
</evidence>
<keyword evidence="12" id="KW-1185">Reference proteome</keyword>
<dbReference type="Proteomes" id="UP000662986">
    <property type="component" value="Chromosome"/>
</dbReference>
<evidence type="ECO:0000256" key="4">
    <source>
        <dbReference type="ARBA" id="ARBA00022519"/>
    </source>
</evidence>
<accession>A0A974W4X5</accession>
<keyword evidence="6 9" id="KW-1133">Transmembrane helix</keyword>
<feature type="transmembrane region" description="Helical" evidence="9">
    <location>
        <begin position="51"/>
        <end position="68"/>
    </location>
</feature>
<keyword evidence="4" id="KW-0997">Cell inner membrane</keyword>
<dbReference type="PANTHER" id="PTHR35011">
    <property type="entry name" value="2,3-DIKETO-L-GULONATE TRAP TRANSPORTER SMALL PERMEASE PROTEIN YIAM"/>
    <property type="match status" value="1"/>
</dbReference>
<evidence type="ECO:0000256" key="8">
    <source>
        <dbReference type="ARBA" id="ARBA00038436"/>
    </source>
</evidence>
<dbReference type="PANTHER" id="PTHR35011:SF2">
    <property type="entry name" value="2,3-DIKETO-L-GULONATE TRAP TRANSPORTER SMALL PERMEASE PROTEIN YIAM"/>
    <property type="match status" value="1"/>
</dbReference>
<feature type="transmembrane region" description="Helical" evidence="9">
    <location>
        <begin position="134"/>
        <end position="157"/>
    </location>
</feature>
<reference evidence="11 12" key="2">
    <citation type="journal article" date="2022" name="Arch. Microbiol.">
        <title>Rhodococcus pseudokoreensis sp. nov. isolated from the rhizosphere of young M26 apple rootstocks.</title>
        <authorList>
            <person name="Kampfer P."/>
            <person name="Glaeser S.P."/>
            <person name="Blom J."/>
            <person name="Wolf J."/>
            <person name="Benning S."/>
            <person name="Schloter M."/>
            <person name="Neumann-Schaal M."/>
        </authorList>
    </citation>
    <scope>NUCLEOTIDE SEQUENCE [LARGE SCALE GENOMIC DNA]</scope>
    <source>
        <strain evidence="11 12">R79</strain>
    </source>
</reference>
<evidence type="ECO:0000256" key="3">
    <source>
        <dbReference type="ARBA" id="ARBA00022475"/>
    </source>
</evidence>
<organism evidence="11 12">
    <name type="scientific">Rhodococcus pseudokoreensis</name>
    <dbReference type="NCBI Taxonomy" id="2811421"/>
    <lineage>
        <taxon>Bacteria</taxon>
        <taxon>Bacillati</taxon>
        <taxon>Actinomycetota</taxon>
        <taxon>Actinomycetes</taxon>
        <taxon>Mycobacteriales</taxon>
        <taxon>Nocardiaceae</taxon>
        <taxon>Rhodococcus</taxon>
    </lineage>
</organism>
<evidence type="ECO:0000256" key="6">
    <source>
        <dbReference type="ARBA" id="ARBA00022989"/>
    </source>
</evidence>
<comment type="similarity">
    <text evidence="8">Belongs to the TRAP transporter small permease family.</text>
</comment>
<evidence type="ECO:0000256" key="5">
    <source>
        <dbReference type="ARBA" id="ARBA00022692"/>
    </source>
</evidence>
<keyword evidence="5 9" id="KW-0812">Transmembrane</keyword>
<evidence type="ECO:0000256" key="9">
    <source>
        <dbReference type="SAM" id="Phobius"/>
    </source>
</evidence>
<keyword evidence="3" id="KW-1003">Cell membrane</keyword>
<evidence type="ECO:0000256" key="2">
    <source>
        <dbReference type="ARBA" id="ARBA00022448"/>
    </source>
</evidence>
<protein>
    <submittedName>
        <fullName evidence="11">TRAP transporter small permease</fullName>
    </submittedName>
</protein>
<sequence>MTRISTSRLIQLLIEVPAVAVTFTMMLHISANALLRTFFNDSLPNTLEIVQYWYMPILVFLGFVAAQHRGQHIAADLLFEKLPHQAKRFVAAATFALCAVVAFGFARYGWHEAMKAMEIRRPAGVTMVPSWPTYFLPTLAFSIMTVQFAWASISALVRLESIAPATDSPDAVLSELDVNHNFDRTN</sequence>
<proteinExistence type="inferred from homology"/>